<evidence type="ECO:0000256" key="5">
    <source>
        <dbReference type="ARBA" id="ARBA00022516"/>
    </source>
</evidence>
<dbReference type="GO" id="GO:0019432">
    <property type="term" value="P:triglyceride biosynthetic process"/>
    <property type="evidence" value="ECO:0007669"/>
    <property type="project" value="TreeGrafter"/>
</dbReference>
<dbReference type="GO" id="GO:0005789">
    <property type="term" value="C:endoplasmic reticulum membrane"/>
    <property type="evidence" value="ECO:0007669"/>
    <property type="project" value="UniProtKB-SubCell"/>
</dbReference>
<keyword evidence="6 14" id="KW-0808">Transferase</keyword>
<evidence type="ECO:0000313" key="17">
    <source>
        <dbReference type="Proteomes" id="UP000256970"/>
    </source>
</evidence>
<keyword evidence="10 14" id="KW-1133">Transmembrane helix</keyword>
<keyword evidence="17" id="KW-1185">Reference proteome</keyword>
<evidence type="ECO:0000256" key="7">
    <source>
        <dbReference type="ARBA" id="ARBA00022692"/>
    </source>
</evidence>
<dbReference type="CDD" id="cd07987">
    <property type="entry name" value="LPLAT_MGAT-like"/>
    <property type="match status" value="1"/>
</dbReference>
<comment type="pathway">
    <text evidence="2">Glycerolipid metabolism; triacylglycerol biosynthesis.</text>
</comment>
<comment type="similarity">
    <text evidence="4 14">Belongs to the diacylglycerol acyltransferase family.</text>
</comment>
<comment type="subcellular location">
    <subcellularLocation>
        <location evidence="1 14">Endoplasmic reticulum membrane</location>
        <topology evidence="1 14">Multi-pass membrane protein</topology>
    </subcellularLocation>
</comment>
<evidence type="ECO:0000256" key="13">
    <source>
        <dbReference type="ARBA" id="ARBA00023315"/>
    </source>
</evidence>
<evidence type="ECO:0000256" key="11">
    <source>
        <dbReference type="ARBA" id="ARBA00023098"/>
    </source>
</evidence>
<evidence type="ECO:0000256" key="6">
    <source>
        <dbReference type="ARBA" id="ARBA00022679"/>
    </source>
</evidence>
<feature type="region of interest" description="Disordered" evidence="15">
    <location>
        <begin position="1"/>
        <end position="24"/>
    </location>
</feature>
<gene>
    <name evidence="16" type="ORF">BQ4739_LOCUS10715</name>
</gene>
<sequence length="351" mass="38823">MAKDSSKTPPAAGKTSGNGSSTQGPTCLQKLSVATYIYFIPFFIVCNLLCLTNKYTALLWFLYTLYINVGPGRWAAKNASWPKLGRKLGWWRHCADYFPTQLIRTADLDPDQRYIFVVAPHGVVTMFCWPCFDTDATDFSKKFPGIDIHPMTLEINFRVPFMREFLLLHGVVDASKAACLMTLGKGSGQAILLAVGGAQESLLARPGTYDIILAKRKGFVKVALQTGAKLVPVIGFGENELYHMREVKPGSMRDKLQRFLKAAFGFTLPNAIGKGLLWGSGLMPFNRPLHTVVGAPVEFDPSAALKDNPEAGLEALVDAYHAQYVAALKQLWNDHKDKYDSGRRKSLDIVE</sequence>
<proteinExistence type="inferred from homology"/>
<dbReference type="EMBL" id="FNXT01000992">
    <property type="protein sequence ID" value="SZX70505.1"/>
    <property type="molecule type" value="Genomic_DNA"/>
</dbReference>
<evidence type="ECO:0000256" key="10">
    <source>
        <dbReference type="ARBA" id="ARBA00022989"/>
    </source>
</evidence>
<dbReference type="Proteomes" id="UP000256970">
    <property type="component" value="Unassembled WGS sequence"/>
</dbReference>
<keyword evidence="12 14" id="KW-0472">Membrane</keyword>
<evidence type="ECO:0000256" key="2">
    <source>
        <dbReference type="ARBA" id="ARBA00004771"/>
    </source>
</evidence>
<dbReference type="PANTHER" id="PTHR12317:SF0">
    <property type="entry name" value="ACYLTRANSFERASE"/>
    <property type="match status" value="1"/>
</dbReference>
<evidence type="ECO:0000256" key="8">
    <source>
        <dbReference type="ARBA" id="ARBA00022798"/>
    </source>
</evidence>
<dbReference type="GO" id="GO:0004144">
    <property type="term" value="F:diacylglycerol O-acyltransferase activity"/>
    <property type="evidence" value="ECO:0007669"/>
    <property type="project" value="UniProtKB-ARBA"/>
</dbReference>
<evidence type="ECO:0000256" key="1">
    <source>
        <dbReference type="ARBA" id="ARBA00004477"/>
    </source>
</evidence>
<keyword evidence="5" id="KW-0444">Lipid biosynthesis</keyword>
<evidence type="ECO:0000256" key="14">
    <source>
        <dbReference type="RuleBase" id="RU367023"/>
    </source>
</evidence>
<dbReference type="InterPro" id="IPR007130">
    <property type="entry name" value="DAGAT"/>
</dbReference>
<evidence type="ECO:0000313" key="16">
    <source>
        <dbReference type="EMBL" id="SZX70505.1"/>
    </source>
</evidence>
<dbReference type="GO" id="GO:0006071">
    <property type="term" value="P:glycerol metabolic process"/>
    <property type="evidence" value="ECO:0007669"/>
    <property type="project" value="UniProtKB-KW"/>
</dbReference>
<feature type="transmembrane region" description="Helical" evidence="14">
    <location>
        <begin position="33"/>
        <end position="51"/>
    </location>
</feature>
<accession>A0A383VYG6</accession>
<reference evidence="16 17" key="1">
    <citation type="submission" date="2016-10" db="EMBL/GenBank/DDBJ databases">
        <authorList>
            <person name="Cai Z."/>
        </authorList>
    </citation>
    <scope>NUCLEOTIDE SEQUENCE [LARGE SCALE GENOMIC DNA]</scope>
</reference>
<keyword evidence="13" id="KW-0012">Acyltransferase</keyword>
<evidence type="ECO:0000256" key="4">
    <source>
        <dbReference type="ARBA" id="ARBA00005420"/>
    </source>
</evidence>
<dbReference type="AlphaFoldDB" id="A0A383VYG6"/>
<keyword evidence="11" id="KW-0443">Lipid metabolism</keyword>
<keyword evidence="9 14" id="KW-0256">Endoplasmic reticulum</keyword>
<name>A0A383VYG6_TETOB</name>
<organism evidence="16 17">
    <name type="scientific">Tetradesmus obliquus</name>
    <name type="common">Green alga</name>
    <name type="synonym">Acutodesmus obliquus</name>
    <dbReference type="NCBI Taxonomy" id="3088"/>
    <lineage>
        <taxon>Eukaryota</taxon>
        <taxon>Viridiplantae</taxon>
        <taxon>Chlorophyta</taxon>
        <taxon>core chlorophytes</taxon>
        <taxon>Chlorophyceae</taxon>
        <taxon>CS clade</taxon>
        <taxon>Sphaeropleales</taxon>
        <taxon>Scenedesmaceae</taxon>
        <taxon>Tetradesmus</taxon>
    </lineage>
</organism>
<comment type="pathway">
    <text evidence="3">Lipid metabolism.</text>
</comment>
<dbReference type="PANTHER" id="PTHR12317">
    <property type="entry name" value="DIACYLGLYCEROL O-ACYLTRANSFERASE"/>
    <property type="match status" value="1"/>
</dbReference>
<evidence type="ECO:0000256" key="3">
    <source>
        <dbReference type="ARBA" id="ARBA00005189"/>
    </source>
</evidence>
<dbReference type="Pfam" id="PF03982">
    <property type="entry name" value="DAGAT"/>
    <property type="match status" value="1"/>
</dbReference>
<dbReference type="STRING" id="3088.A0A383VYG6"/>
<feature type="transmembrane region" description="Helical" evidence="14">
    <location>
        <begin position="58"/>
        <end position="76"/>
    </location>
</feature>
<dbReference type="EC" id="2.3.1.-" evidence="14"/>
<keyword evidence="8" id="KW-0319">Glycerol metabolism</keyword>
<evidence type="ECO:0000256" key="15">
    <source>
        <dbReference type="SAM" id="MobiDB-lite"/>
    </source>
</evidence>
<evidence type="ECO:0000256" key="12">
    <source>
        <dbReference type="ARBA" id="ARBA00023136"/>
    </source>
</evidence>
<keyword evidence="7 14" id="KW-0812">Transmembrane</keyword>
<feature type="compositionally biased region" description="Polar residues" evidence="15">
    <location>
        <begin position="15"/>
        <end position="24"/>
    </location>
</feature>
<evidence type="ECO:0000256" key="9">
    <source>
        <dbReference type="ARBA" id="ARBA00022824"/>
    </source>
</evidence>
<protein>
    <recommendedName>
        <fullName evidence="14">Acyltransferase</fullName>
        <ecNumber evidence="14">2.3.1.-</ecNumber>
    </recommendedName>
</protein>